<proteinExistence type="predicted"/>
<gene>
    <name evidence="3" type="ORF">Ccrd_019138</name>
</gene>
<feature type="non-terminal residue" evidence="3">
    <location>
        <position position="105"/>
    </location>
</feature>
<name>A0A118K189_CYNCS</name>
<dbReference type="Gramene" id="KVI02478">
    <property type="protein sequence ID" value="KVI02478"/>
    <property type="gene ID" value="Ccrd_019138"/>
</dbReference>
<dbReference type="STRING" id="59895.A0A118K189"/>
<keyword evidence="4" id="KW-1185">Reference proteome</keyword>
<evidence type="ECO:0000313" key="3">
    <source>
        <dbReference type="EMBL" id="KVI02478.1"/>
    </source>
</evidence>
<dbReference type="SUPFAM" id="SSF49562">
    <property type="entry name" value="C2 domain (Calcium/lipid-binding domain, CaLB)"/>
    <property type="match status" value="1"/>
</dbReference>
<evidence type="ECO:0000259" key="2">
    <source>
        <dbReference type="Pfam" id="PF10409"/>
    </source>
</evidence>
<evidence type="ECO:0000313" key="4">
    <source>
        <dbReference type="Proteomes" id="UP000243975"/>
    </source>
</evidence>
<accession>A0A118K189</accession>
<dbReference type="Pfam" id="PF10409">
    <property type="entry name" value="PTEN_C2"/>
    <property type="match status" value="1"/>
</dbReference>
<dbReference type="Proteomes" id="UP000243975">
    <property type="component" value="Unassembled WGS sequence"/>
</dbReference>
<feature type="non-terminal residue" evidence="3">
    <location>
        <position position="1"/>
    </location>
</feature>
<reference evidence="3 4" key="1">
    <citation type="journal article" date="2016" name="Sci. Rep.">
        <title>The genome sequence of the outbreeding globe artichoke constructed de novo incorporating a phase-aware low-pass sequencing strategy of F1 progeny.</title>
        <authorList>
            <person name="Scaglione D."/>
            <person name="Reyes-Chin-Wo S."/>
            <person name="Acquadro A."/>
            <person name="Froenicke L."/>
            <person name="Portis E."/>
            <person name="Beitel C."/>
            <person name="Tirone M."/>
            <person name="Mauro R."/>
            <person name="Lo Monaco A."/>
            <person name="Mauromicale G."/>
            <person name="Faccioli P."/>
            <person name="Cattivelli L."/>
            <person name="Rieseberg L."/>
            <person name="Michelmore R."/>
            <person name="Lanteri S."/>
        </authorList>
    </citation>
    <scope>NUCLEOTIDE SEQUENCE [LARGE SCALE GENOMIC DNA]</scope>
    <source>
        <strain evidence="3">2C</strain>
    </source>
</reference>
<feature type="domain" description="C2 tensin-type" evidence="2">
    <location>
        <begin position="50"/>
        <end position="104"/>
    </location>
</feature>
<organism evidence="3 4">
    <name type="scientific">Cynara cardunculus var. scolymus</name>
    <name type="common">Globe artichoke</name>
    <name type="synonym">Cynara scolymus</name>
    <dbReference type="NCBI Taxonomy" id="59895"/>
    <lineage>
        <taxon>Eukaryota</taxon>
        <taxon>Viridiplantae</taxon>
        <taxon>Streptophyta</taxon>
        <taxon>Embryophyta</taxon>
        <taxon>Tracheophyta</taxon>
        <taxon>Spermatophyta</taxon>
        <taxon>Magnoliopsida</taxon>
        <taxon>eudicotyledons</taxon>
        <taxon>Gunneridae</taxon>
        <taxon>Pentapetalae</taxon>
        <taxon>asterids</taxon>
        <taxon>campanulids</taxon>
        <taxon>Asterales</taxon>
        <taxon>Asteraceae</taxon>
        <taxon>Carduoideae</taxon>
        <taxon>Cardueae</taxon>
        <taxon>Carduinae</taxon>
        <taxon>Cynara</taxon>
    </lineage>
</organism>
<keyword evidence="1" id="KW-0904">Protein phosphatase</keyword>
<evidence type="ECO:0000256" key="1">
    <source>
        <dbReference type="ARBA" id="ARBA00022912"/>
    </source>
</evidence>
<dbReference type="InterPro" id="IPR014020">
    <property type="entry name" value="Tensin_C2-dom"/>
</dbReference>
<dbReference type="EMBL" id="LEKV01002652">
    <property type="protein sequence ID" value="KVI02478.1"/>
    <property type="molecule type" value="Genomic_DNA"/>
</dbReference>
<sequence>IPGQRYCPSTETCRNFCRNKVSFDRSDSFRIFNSFIENSFIEPDKEVKISEQEAQTDQKTCLDCCFNKTVQVTGDVCVTFYEKNIGGRLFYACFNTAFIENSSLQ</sequence>
<protein>
    <submittedName>
        <fullName evidence="3">C2 calcium/lipid-binding domain, CaLB</fullName>
    </submittedName>
</protein>
<keyword evidence="1" id="KW-0378">Hydrolase</keyword>
<dbReference type="InterPro" id="IPR035892">
    <property type="entry name" value="C2_domain_sf"/>
</dbReference>
<dbReference type="GO" id="GO:0004721">
    <property type="term" value="F:phosphoprotein phosphatase activity"/>
    <property type="evidence" value="ECO:0007669"/>
    <property type="project" value="UniProtKB-KW"/>
</dbReference>
<dbReference type="Gene3D" id="2.60.40.1110">
    <property type="match status" value="1"/>
</dbReference>
<dbReference type="AlphaFoldDB" id="A0A118K189"/>
<dbReference type="OMA" id="HIIFYQK"/>
<comment type="caution">
    <text evidence="3">The sequence shown here is derived from an EMBL/GenBank/DDBJ whole genome shotgun (WGS) entry which is preliminary data.</text>
</comment>